<sequence>MWLSRFAASATFLVPFQRWTPAAAGKGLFWRGTDRAWKWMEGAEEGVALFR</sequence>
<reference evidence="1" key="1">
    <citation type="submission" date="2021-12" db="EMBL/GenBank/DDBJ databases">
        <title>Comparative genomics, transcriptomics and evolutionary studies reveal genomic signatures of adaptation to plant cell wall in hemibiotrophic fungi.</title>
        <authorList>
            <consortium name="DOE Joint Genome Institute"/>
            <person name="Baroncelli R."/>
            <person name="Diaz J.F."/>
            <person name="Benocci T."/>
            <person name="Peng M."/>
            <person name="Battaglia E."/>
            <person name="Haridas S."/>
            <person name="Andreopoulos W."/>
            <person name="Labutti K."/>
            <person name="Pangilinan J."/>
            <person name="Floch G.L."/>
            <person name="Makela M.R."/>
            <person name="Henrissat B."/>
            <person name="Grigoriev I.V."/>
            <person name="Crouch J.A."/>
            <person name="De Vries R.P."/>
            <person name="Sukno S.A."/>
            <person name="Thon M.R."/>
        </authorList>
    </citation>
    <scope>NUCLEOTIDE SEQUENCE</scope>
    <source>
        <strain evidence="1">CBS 112980</strain>
    </source>
</reference>
<protein>
    <submittedName>
        <fullName evidence="1">Uncharacterized protein</fullName>
    </submittedName>
</protein>
<evidence type="ECO:0000313" key="1">
    <source>
        <dbReference type="EMBL" id="KAK1712900.1"/>
    </source>
</evidence>
<dbReference type="GeneID" id="85393253"/>
<dbReference type="AlphaFoldDB" id="A0AAD8XAU6"/>
<organism evidence="1 2">
    <name type="scientific">Glomerella acutata</name>
    <name type="common">Colletotrichum acutatum</name>
    <dbReference type="NCBI Taxonomy" id="27357"/>
    <lineage>
        <taxon>Eukaryota</taxon>
        <taxon>Fungi</taxon>
        <taxon>Dikarya</taxon>
        <taxon>Ascomycota</taxon>
        <taxon>Pezizomycotina</taxon>
        <taxon>Sordariomycetes</taxon>
        <taxon>Hypocreomycetidae</taxon>
        <taxon>Glomerellales</taxon>
        <taxon>Glomerellaceae</taxon>
        <taxon>Colletotrichum</taxon>
        <taxon>Colletotrichum acutatum species complex</taxon>
    </lineage>
</organism>
<dbReference type="RefSeq" id="XP_060359516.1">
    <property type="nucleotide sequence ID" value="XM_060509354.1"/>
</dbReference>
<proteinExistence type="predicted"/>
<name>A0AAD8XAU6_GLOAC</name>
<comment type="caution">
    <text evidence="1">The sequence shown here is derived from an EMBL/GenBank/DDBJ whole genome shotgun (WGS) entry which is preliminary data.</text>
</comment>
<gene>
    <name evidence="1" type="ORF">BDZ83DRAFT_638257</name>
</gene>
<accession>A0AAD8XAU6</accession>
<dbReference type="EMBL" id="JAHMHS010000144">
    <property type="protein sequence ID" value="KAK1712900.1"/>
    <property type="molecule type" value="Genomic_DNA"/>
</dbReference>
<evidence type="ECO:0000313" key="2">
    <source>
        <dbReference type="Proteomes" id="UP001244207"/>
    </source>
</evidence>
<dbReference type="Proteomes" id="UP001244207">
    <property type="component" value="Unassembled WGS sequence"/>
</dbReference>
<keyword evidence="2" id="KW-1185">Reference proteome</keyword>